<dbReference type="SUPFAM" id="SSF47769">
    <property type="entry name" value="SAM/Pointed domain"/>
    <property type="match status" value="2"/>
</dbReference>
<dbReference type="CDD" id="cd09528">
    <property type="entry name" value="SAM_Samd9_Samd9L"/>
    <property type="match status" value="1"/>
</dbReference>
<evidence type="ECO:0000256" key="8">
    <source>
        <dbReference type="SAM" id="MobiDB-lite"/>
    </source>
</evidence>
<dbReference type="SMART" id="SM00454">
    <property type="entry name" value="SAM"/>
    <property type="match status" value="2"/>
</dbReference>
<feature type="region of interest" description="Disordered" evidence="8">
    <location>
        <begin position="1498"/>
        <end position="1540"/>
    </location>
</feature>
<comment type="subcellular location">
    <subcellularLocation>
        <location evidence="2">Early endosome</location>
    </subcellularLocation>
    <subcellularLocation>
        <location evidence="1">Mitochondrion</location>
    </subcellularLocation>
</comment>
<feature type="region of interest" description="Disordered" evidence="8">
    <location>
        <begin position="77"/>
        <end position="111"/>
    </location>
</feature>
<dbReference type="Gene3D" id="1.10.150.50">
    <property type="entry name" value="Transcription Factor, Ets-1"/>
    <property type="match status" value="2"/>
</dbReference>
<evidence type="ECO:0000259" key="9">
    <source>
        <dbReference type="PROSITE" id="PS50105"/>
    </source>
</evidence>
<comment type="subunit">
    <text evidence="6">Interacts with EEA1.</text>
</comment>
<dbReference type="Proteomes" id="UP000030759">
    <property type="component" value="Unassembled WGS sequence"/>
</dbReference>
<dbReference type="InterPro" id="IPR001660">
    <property type="entry name" value="SAM"/>
</dbReference>
<keyword evidence="3" id="KW-0967">Endosome</keyword>
<reference evidence="11" key="1">
    <citation type="journal article" date="2013" name="Nat. Biotechnol.">
        <title>Chinese hamster genome sequenced from sorted chromosomes.</title>
        <authorList>
            <person name="Brinkrolf K."/>
            <person name="Rupp O."/>
            <person name="Laux H."/>
            <person name="Kollin F."/>
            <person name="Ernst W."/>
            <person name="Linke B."/>
            <person name="Kofler R."/>
            <person name="Romand S."/>
            <person name="Hesse F."/>
            <person name="Budach W.E."/>
            <person name="Galosy S."/>
            <person name="Muller D."/>
            <person name="Noll T."/>
            <person name="Wienberg J."/>
            <person name="Jostock T."/>
            <person name="Leonard M."/>
            <person name="Grillari J."/>
            <person name="Tauch A."/>
            <person name="Goesmann A."/>
            <person name="Helk B."/>
            <person name="Mott J.E."/>
            <person name="Puhler A."/>
            <person name="Borth N."/>
        </authorList>
    </citation>
    <scope>NUCLEOTIDE SEQUENCE [LARGE SCALE GENOMIC DNA]</scope>
    <source>
        <strain evidence="11">17A/GY</strain>
    </source>
</reference>
<feature type="domain" description="SAM" evidence="9">
    <location>
        <begin position="14"/>
        <end position="60"/>
    </location>
</feature>
<dbReference type="PANTHER" id="PTHR16155">
    <property type="entry name" value="DED DOMAIN-CONTAINING PROTEIN"/>
    <property type="match status" value="1"/>
</dbReference>
<evidence type="ECO:0000256" key="4">
    <source>
        <dbReference type="ARBA" id="ARBA00023128"/>
    </source>
</evidence>
<name>A0A061IJI5_CRIGR</name>
<protein>
    <recommendedName>
        <fullName evidence="7">Sterile alpha motif domain-containing protein 9-like</fullName>
    </recommendedName>
</protein>
<evidence type="ECO:0000256" key="7">
    <source>
        <dbReference type="ARBA" id="ARBA00067491"/>
    </source>
</evidence>
<comment type="function">
    <text evidence="5">May be involved in endosome fusion. Mediates down-regulation of growth factor signaling via internalization of growth factor receptors.</text>
</comment>
<dbReference type="FunFam" id="1.10.150.50:FF:000096">
    <property type="entry name" value="Sterile alpha motif domain containing 9 like"/>
    <property type="match status" value="2"/>
</dbReference>
<keyword evidence="4" id="KW-0496">Mitochondrion</keyword>
<feature type="compositionally biased region" description="Basic and acidic residues" evidence="8">
    <location>
        <begin position="95"/>
        <end position="110"/>
    </location>
</feature>
<dbReference type="PANTHER" id="PTHR16155:SF18">
    <property type="entry name" value="STERILE ALPHA MOTIF DOMAIN-CONTAINING PROTEIN 9-LIKE"/>
    <property type="match status" value="1"/>
</dbReference>
<evidence type="ECO:0000256" key="5">
    <source>
        <dbReference type="ARBA" id="ARBA00059769"/>
    </source>
</evidence>
<dbReference type="PROSITE" id="PS50105">
    <property type="entry name" value="SAM_DOMAIN"/>
    <property type="match status" value="2"/>
</dbReference>
<evidence type="ECO:0000313" key="11">
    <source>
        <dbReference type="Proteomes" id="UP000030759"/>
    </source>
</evidence>
<dbReference type="InterPro" id="IPR013761">
    <property type="entry name" value="SAM/pointed_sf"/>
</dbReference>
<dbReference type="GO" id="GO:0005739">
    <property type="term" value="C:mitochondrion"/>
    <property type="evidence" value="ECO:0007669"/>
    <property type="project" value="UniProtKB-SubCell"/>
</dbReference>
<evidence type="ECO:0000256" key="6">
    <source>
        <dbReference type="ARBA" id="ARBA00062583"/>
    </source>
</evidence>
<evidence type="ECO:0000256" key="1">
    <source>
        <dbReference type="ARBA" id="ARBA00004173"/>
    </source>
</evidence>
<feature type="domain" description="SAM" evidence="9">
    <location>
        <begin position="1434"/>
        <end position="1480"/>
    </location>
</feature>
<evidence type="ECO:0000256" key="2">
    <source>
        <dbReference type="ARBA" id="ARBA00004412"/>
    </source>
</evidence>
<evidence type="ECO:0000256" key="3">
    <source>
        <dbReference type="ARBA" id="ARBA00022753"/>
    </source>
</evidence>
<feature type="compositionally biased region" description="Basic and acidic residues" evidence="8">
    <location>
        <begin position="1515"/>
        <end position="1529"/>
    </location>
</feature>
<gene>
    <name evidence="10" type="ORF">H671_1g3873</name>
</gene>
<dbReference type="EMBL" id="KE667155">
    <property type="protein sequence ID" value="ERE87313.1"/>
    <property type="molecule type" value="Genomic_DNA"/>
</dbReference>
<proteinExistence type="predicted"/>
<organism evidence="10 11">
    <name type="scientific">Cricetulus griseus</name>
    <name type="common">Chinese hamster</name>
    <name type="synonym">Cricetulus barabensis griseus</name>
    <dbReference type="NCBI Taxonomy" id="10029"/>
    <lineage>
        <taxon>Eukaryota</taxon>
        <taxon>Metazoa</taxon>
        <taxon>Chordata</taxon>
        <taxon>Craniata</taxon>
        <taxon>Vertebrata</taxon>
        <taxon>Euteleostomi</taxon>
        <taxon>Mammalia</taxon>
        <taxon>Eutheria</taxon>
        <taxon>Euarchontoglires</taxon>
        <taxon>Glires</taxon>
        <taxon>Rodentia</taxon>
        <taxon>Myomorpha</taxon>
        <taxon>Muroidea</taxon>
        <taxon>Cricetidae</taxon>
        <taxon>Cricetinae</taxon>
        <taxon>Cricetulus</taxon>
    </lineage>
</organism>
<dbReference type="GO" id="GO:0005769">
    <property type="term" value="C:early endosome"/>
    <property type="evidence" value="ECO:0007669"/>
    <property type="project" value="UniProtKB-SubCell"/>
</dbReference>
<evidence type="ECO:0000313" key="10">
    <source>
        <dbReference type="EMBL" id="ERE87313.1"/>
    </source>
</evidence>
<accession>A0A061IJI5</accession>
<sequence length="2108" mass="244004">MNEQVTAPKLVKDWTKEQVKKWITEDLNIDEKYAEILFNEEVTGMVLQELTEKDLREMGLPRGPALLIKRAYNKLSNATESDNQDSKQLHNKKLSIKEHPKKTNNEEEKLISSNSGHDLREMGLNTEQEPSLLKEKALSDVLTKDMEGNTAKPEQMSCMPYPFDSFHDDRRYIERYILQVAETGPLNLIDPVHEFKALTNTETATEEDIKMKFSNEIFRFASACMNSHTNGTIHFGVKDKPHGEIVGVKIPSKDVFVNHFNEMIKKYFEDSDIKEARECIREPRFVEVLLQNNTPSDRFVIEVDVIPKHSICKEKYFYIIMQSYTDKTWKQSKENCLFVREGTSSKNILANAKQRDREFRKFLENLKAWTASRKEAEEQQRMVTKKESEGLKLAKLLTRHQGSLDNSYYDWYILVTNNCAPNQIEHLDFLKEIKLFAVLDFDPYSQIKGVVKAYRESRIANLHLPSQYEEKSTIEEKISTLKLFEQPSWIFCNGRLDLKNDSCQPLEPHLWQRDRASGVRRLISFLTDENIMVRGKVLVVFLLLSPVNNQKDPLIETFCAFYQVFNGMDNMLCICVDTHIYQRWSDLLQVRLEIKGELAEHSISTLNIQLVNNTILKLKSVIQSSRRFLPSCGSSSVILEKIEEDTLTALEILCENECRDTDIEKNESEFLKFKKLREEHFYRGGRASWWNFYFSSENYSSAFVKRDGYEELTTLIQQCADSPEPVFAKVINLYHHPGCGGTTLAMHVLWDLKKKFRCAVLKNKAMDFVEIKEQVSKLISYKATSHQDYIPVLLLVDDFEEQENTYILQNTINSFIAEKGLRYEKTLVIILNCMRSQNPDASAKLADSISLKYQLSPKEQRAFEAKLQEIEKEHKNCENFYSFMMLKGSFETTYIENVVKNTLKDLDIHSRRAQLISYLALLNSYVTDSTISLSQCEIFLGIIYTNKHGKPESVEDNMGTYSTLVIRTEVLDYGRYTGIRIIHPLIAIHCLKELEMSYGMGKCQITLNILEEKVFYDSGIGRDKFKHDVQTLLLTRERKEHGAETDTRFSPLIEELKNEETEKILTVGSDRFPQNAFICQALARHFYIKEKNFSTALVWANLAKRKAPKNSYISDTLGQVYKSEIKQWLGKNENCRLISVDDLTHLLEIAEKATKAFKESQEQTDNKDYETEAWSPRKSQRRYDTYNTAGFFGEIEVGLDTIQILQLTPPFHKESEIAIEAMVQFLSGKGTISDPKDEYGAVLSKFASHLQNLQSELKRCFDFFLDYIGLLKPRITPKETTELSLIKKVARYFKKYAGLFCRMNTNLLQGKENVLLQEENCRKRIVAWRADTFSGLLEYLNPNHKEVDNMESIVKDYTFLLQHSLSKRVTKGLTKETQNFILANIILSCLKPSSKYILPFNTLKTKLREVLELEQIQSFDMNEQVTAPKLIKDWTKEHVKKWITEDLKIDEKYAEILFNEEVTGMVLQELTEKDLREMGLPRGPALLIKRIYNKLSNATESDNEDSRQLHNKKLSIKEHPKKTNNEVEKSISSNSGHDLREMGLNTEQEPSLLKEKALSDVFTKDMEGNTAKPEQMSCMPYPFDSFHDDRRYIERYILQVAETGPLNLIDPVHEFKDLTNTKTEDQIKMKFSNEVFRFASALSKLISYKATSHQDYIPVLLLVDDFEEQENTKILTKDINSFIAEKGLRYEKTLVIILNCMRSQNPDASANLADSITLKYQLSLKEQRAFEAKLQEIEKEHKNCENFYSFMMLKGSFETTYIENVVKNTLKDLDIHSRRAQLISYLALLNSYVIDSTISLSQCEIFLGLTYTSKQHKDKTPESVEDNMGTYSTLVIRTEVLEYGRYYGIRIIHPLIAIHCLKELEMSYGMGKCQIAVNILEEKVFYDSGIGRDKFKHDVQTLLLTRQRKEHGAETDTRFSPLIEDLQNEETVKILTAGSDRFPQNAFICQALARHFYIKEKNFSTALVWANLAKKKAPKNSYISDTLGQVYKSEIKQWLGKNENCRLISVDDLTHLLEIAEKAAKAFKDSQQQTDSKDYETEAWSPRKSQRRFVMYPDWSDTMQPMQISVCLSLPKAEITVYLASEFVFIRNVVQFPSHLVLQPSGPK</sequence>